<organism evidence="2 3">
    <name type="scientific">Sporosarcina saromensis</name>
    <dbReference type="NCBI Taxonomy" id="359365"/>
    <lineage>
        <taxon>Bacteria</taxon>
        <taxon>Bacillati</taxon>
        <taxon>Bacillota</taxon>
        <taxon>Bacilli</taxon>
        <taxon>Bacillales</taxon>
        <taxon>Caryophanaceae</taxon>
        <taxon>Sporosarcina</taxon>
    </lineage>
</organism>
<dbReference type="PROSITE" id="PS51272">
    <property type="entry name" value="SLH"/>
    <property type="match status" value="1"/>
</dbReference>
<evidence type="ECO:0000259" key="1">
    <source>
        <dbReference type="PROSITE" id="PS51272"/>
    </source>
</evidence>
<gene>
    <name evidence="2" type="ORF">QT711_07670</name>
</gene>
<feature type="domain" description="SLH" evidence="1">
    <location>
        <begin position="89"/>
        <end position="152"/>
    </location>
</feature>
<dbReference type="EMBL" id="JAUBDI010000005">
    <property type="protein sequence ID" value="MDW0113061.1"/>
    <property type="molecule type" value="Genomic_DNA"/>
</dbReference>
<proteinExistence type="predicted"/>
<sequence length="225" mass="25025">MHRYNKLVASAATASLVRSAVVKEVCEEIISTSFKDVCEQYKDAVNYLVNNNITAGVSPTEYGTDLDIKRVDVAVILAKATLTKEEIERAPYTNFIDVPARAVPYINALKAKGIVKGLTTTFFGANLMMTRGEAALMLAKAYGIHENVASVDFVDVAPLYKEAVAAFIEYGILSGDQGNKFRTAQLINRGELAIFLYKLETLHSVETRDELFKWSTLRRQYLELQ</sequence>
<keyword evidence="3" id="KW-1185">Reference proteome</keyword>
<comment type="caution">
    <text evidence="2">The sequence shown here is derived from an EMBL/GenBank/DDBJ whole genome shotgun (WGS) entry which is preliminary data.</text>
</comment>
<dbReference type="Proteomes" id="UP001282284">
    <property type="component" value="Unassembled WGS sequence"/>
</dbReference>
<dbReference type="InterPro" id="IPR001119">
    <property type="entry name" value="SLH_dom"/>
</dbReference>
<dbReference type="Pfam" id="PF00395">
    <property type="entry name" value="SLH"/>
    <property type="match status" value="2"/>
</dbReference>
<dbReference type="RefSeq" id="WP_317943155.1">
    <property type="nucleotide sequence ID" value="NZ_JAUBDI010000005.1"/>
</dbReference>
<evidence type="ECO:0000313" key="2">
    <source>
        <dbReference type="EMBL" id="MDW0113061.1"/>
    </source>
</evidence>
<accession>A0ABU4G7W9</accession>
<name>A0ABU4G7W9_9BACL</name>
<evidence type="ECO:0000313" key="3">
    <source>
        <dbReference type="Proteomes" id="UP001282284"/>
    </source>
</evidence>
<reference evidence="2 3" key="1">
    <citation type="submission" date="2023-06" db="EMBL/GenBank/DDBJ databases">
        <title>Sporosarcina sp. nov., isolated from Korean traditional fermented seafood 'Jeotgal'.</title>
        <authorList>
            <person name="Yang A.I."/>
            <person name="Shin N.-R."/>
        </authorList>
    </citation>
    <scope>NUCLEOTIDE SEQUENCE [LARGE SCALE GENOMIC DNA]</scope>
    <source>
        <strain evidence="2 3">KCTC13119</strain>
    </source>
</reference>
<protein>
    <submittedName>
        <fullName evidence="2">S-layer homology domain-containing protein</fullName>
    </submittedName>
</protein>